<accession>A0ABR3J6T4</accession>
<organism evidence="5 6">
    <name type="scientific">Hohenbuehelia grisea</name>
    <dbReference type="NCBI Taxonomy" id="104357"/>
    <lineage>
        <taxon>Eukaryota</taxon>
        <taxon>Fungi</taxon>
        <taxon>Dikarya</taxon>
        <taxon>Basidiomycota</taxon>
        <taxon>Agaricomycotina</taxon>
        <taxon>Agaricomycetes</taxon>
        <taxon>Agaricomycetidae</taxon>
        <taxon>Agaricales</taxon>
        <taxon>Pleurotineae</taxon>
        <taxon>Pleurotaceae</taxon>
        <taxon>Hohenbuehelia</taxon>
    </lineage>
</organism>
<feature type="region of interest" description="Disordered" evidence="3">
    <location>
        <begin position="318"/>
        <end position="354"/>
    </location>
</feature>
<sequence length="752" mass="81927">MFFTPELLERRDSGFGLLWLAATLGPKSTFKKLPRRDVMTADISQLCDLISEPAEPLALRLSSNLMVGVARVYKVKQEIFMTDVTTCFNALKRVVLELKTATDAQLEMAHPQLKESAVTLVTDGKGAMVFADFDDLVANWDEYLNLESNGRKGSDDEEDDFDPKSKEHGKQKPKAKPPSAAEHPRADLYTLQEHHDHLLSTSFDLSFNGSGLPNGLEPSSSQVEGAFGNDSFFVQGDDLDLGGAGDDLARELGEGWGASPAKDLQLDNAFMDIDPPFDLGFEAGGAFIDANADFGFVAPFSPAGANFGLGDLRTPLRPGSARTPIRASSAKRKAPFDAQKENSVPRSKAGTPRAMTPTTEFTRLLLSQETPQPLTDTTALHQNQDIVAPTKKVKGVKRTRLLLDARTELTDDELKNARAQYLQGQVDLKHEQDLKKAEQASGKIIDEFLWGVPRGIQAPELAEFWQENFRVQVEARTGALHIHPPDEQAPKRRKIRAAGKVNDEMQPDFPGPENLNDMNWEYDGGMQFDAPMLGGELDPDVGRLRSSEEPGQGRNASRPPSVFGDNFGFDAGLLQDPPAGSQRSSLFPWDNAGPSSSNGGGFGPLPGSDMISIDKADIRIRGTPLSKRGGSLVPSQLGSLSPALVPRSSQFFGEDYVFDVDPQVSQNVQNVDTQNADTQQSDMNVITLERNSLNFLEYTRMQLQTLPVGAAGLAFDTIVPKASSTRHVAAAAFYHCLGECTTHQHGLSPFCS</sequence>
<comment type="subcellular location">
    <subcellularLocation>
        <location evidence="1">Nucleus</location>
    </subcellularLocation>
</comment>
<name>A0ABR3J6T4_9AGAR</name>
<feature type="domain" description="Rad21/Rec8-like protein N-terminal" evidence="4">
    <location>
        <begin position="1"/>
        <end position="105"/>
    </location>
</feature>
<evidence type="ECO:0000313" key="5">
    <source>
        <dbReference type="EMBL" id="KAL0951212.1"/>
    </source>
</evidence>
<evidence type="ECO:0000259" key="4">
    <source>
        <dbReference type="Pfam" id="PF04825"/>
    </source>
</evidence>
<keyword evidence="6" id="KW-1185">Reference proteome</keyword>
<comment type="caution">
    <text evidence="5">The sequence shown here is derived from an EMBL/GenBank/DDBJ whole genome shotgun (WGS) entry which is preliminary data.</text>
</comment>
<evidence type="ECO:0000313" key="6">
    <source>
        <dbReference type="Proteomes" id="UP001556367"/>
    </source>
</evidence>
<protein>
    <recommendedName>
        <fullName evidence="4">Rad21/Rec8-like protein N-terminal domain-containing protein</fullName>
    </recommendedName>
</protein>
<dbReference type="Proteomes" id="UP001556367">
    <property type="component" value="Unassembled WGS sequence"/>
</dbReference>
<dbReference type="PANTHER" id="PTHR12585">
    <property type="entry name" value="SCC1 / RAD21 FAMILY MEMBER"/>
    <property type="match status" value="1"/>
</dbReference>
<dbReference type="Pfam" id="PF04825">
    <property type="entry name" value="Rad21_Rec8_N"/>
    <property type="match status" value="1"/>
</dbReference>
<feature type="region of interest" description="Disordered" evidence="3">
    <location>
        <begin position="147"/>
        <end position="183"/>
    </location>
</feature>
<evidence type="ECO:0000256" key="1">
    <source>
        <dbReference type="ARBA" id="ARBA00004123"/>
    </source>
</evidence>
<dbReference type="InterPro" id="IPR006910">
    <property type="entry name" value="Rad21_Rec8_N"/>
</dbReference>
<reference evidence="6" key="1">
    <citation type="submission" date="2024-06" db="EMBL/GenBank/DDBJ databases">
        <title>Multi-omics analyses provide insights into the biosynthesis of the anticancer antibiotic pleurotin in Hohenbuehelia grisea.</title>
        <authorList>
            <person name="Weaver J.A."/>
            <person name="Alberti F."/>
        </authorList>
    </citation>
    <scope>NUCLEOTIDE SEQUENCE [LARGE SCALE GENOMIC DNA]</scope>
    <source>
        <strain evidence="6">T-177</strain>
    </source>
</reference>
<evidence type="ECO:0000256" key="3">
    <source>
        <dbReference type="SAM" id="MobiDB-lite"/>
    </source>
</evidence>
<feature type="region of interest" description="Disordered" evidence="3">
    <location>
        <begin position="530"/>
        <end position="608"/>
    </location>
</feature>
<dbReference type="EMBL" id="JASNQZ010000011">
    <property type="protein sequence ID" value="KAL0951212.1"/>
    <property type="molecule type" value="Genomic_DNA"/>
</dbReference>
<keyword evidence="2" id="KW-0539">Nucleus</keyword>
<gene>
    <name evidence="5" type="ORF">HGRIS_007935</name>
</gene>
<dbReference type="InterPro" id="IPR039781">
    <property type="entry name" value="Rad21/Rec8-like"/>
</dbReference>
<dbReference type="PANTHER" id="PTHR12585:SF72">
    <property type="entry name" value="MEIOTIC RECOMBINATION PROTEIN REC8"/>
    <property type="match status" value="1"/>
</dbReference>
<proteinExistence type="predicted"/>
<evidence type="ECO:0000256" key="2">
    <source>
        <dbReference type="ARBA" id="ARBA00023242"/>
    </source>
</evidence>